<name>A0A1B6IZY1_9HEMI</name>
<gene>
    <name evidence="1" type="ORF">g.56372</name>
</gene>
<reference evidence="1" key="1">
    <citation type="submission" date="2015-11" db="EMBL/GenBank/DDBJ databases">
        <title>De novo transcriptome assembly of four potential Pierce s Disease insect vectors from Arizona vineyards.</title>
        <authorList>
            <person name="Tassone E.E."/>
        </authorList>
    </citation>
    <scope>NUCLEOTIDE SEQUENCE</scope>
</reference>
<accession>A0A1B6IZY1</accession>
<dbReference type="AlphaFoldDB" id="A0A1B6IZY1"/>
<evidence type="ECO:0000313" key="1">
    <source>
        <dbReference type="EMBL" id="JAS92491.1"/>
    </source>
</evidence>
<protein>
    <submittedName>
        <fullName evidence="1">Uncharacterized protein</fullName>
    </submittedName>
</protein>
<feature type="non-terminal residue" evidence="1">
    <location>
        <position position="1"/>
    </location>
</feature>
<dbReference type="EMBL" id="GECU01015215">
    <property type="protein sequence ID" value="JAS92491.1"/>
    <property type="molecule type" value="Transcribed_RNA"/>
</dbReference>
<feature type="non-terminal residue" evidence="1">
    <location>
        <position position="210"/>
    </location>
</feature>
<dbReference type="PANTHER" id="PTHR33395:SF22">
    <property type="entry name" value="REVERSE TRANSCRIPTASE DOMAIN-CONTAINING PROTEIN"/>
    <property type="match status" value="1"/>
</dbReference>
<proteinExistence type="predicted"/>
<sequence length="210" mass="24628">LQSKTLDLVITNIENTNVMHCSDPLVDEDSYHPALEVGIVISAPLVCRSRSNEIPSYCFERANFLELYRSLANINWNNLRNILDINQAVEFFYENLYKVLDATCPRKKIRHPKFPFWFTSSIIHNIKQKDKFRKKFKHSGRQADLDRFKNLRALVKRDIKLAYNNYILGLENMITSDSKTFWKFIKNKKSTKSNLLVMEYNGSQLSNGRD</sequence>
<organism evidence="1">
    <name type="scientific">Homalodisca liturata</name>
    <dbReference type="NCBI Taxonomy" id="320908"/>
    <lineage>
        <taxon>Eukaryota</taxon>
        <taxon>Metazoa</taxon>
        <taxon>Ecdysozoa</taxon>
        <taxon>Arthropoda</taxon>
        <taxon>Hexapoda</taxon>
        <taxon>Insecta</taxon>
        <taxon>Pterygota</taxon>
        <taxon>Neoptera</taxon>
        <taxon>Paraneoptera</taxon>
        <taxon>Hemiptera</taxon>
        <taxon>Auchenorrhyncha</taxon>
        <taxon>Membracoidea</taxon>
        <taxon>Cicadellidae</taxon>
        <taxon>Cicadellinae</taxon>
        <taxon>Proconiini</taxon>
        <taxon>Homalodisca</taxon>
    </lineage>
</organism>
<dbReference type="PANTHER" id="PTHR33395">
    <property type="entry name" value="TRANSCRIPTASE, PUTATIVE-RELATED-RELATED"/>
    <property type="match status" value="1"/>
</dbReference>